<dbReference type="KEGG" id="rto:RTO_08650"/>
<organism evidence="2 3">
    <name type="scientific">[Ruminococcus] torques L2-14</name>
    <dbReference type="NCBI Taxonomy" id="657313"/>
    <lineage>
        <taxon>Bacteria</taxon>
        <taxon>Bacillati</taxon>
        <taxon>Bacillota</taxon>
        <taxon>Clostridia</taxon>
        <taxon>Lachnospirales</taxon>
        <taxon>Lachnospiraceae</taxon>
        <taxon>Mediterraneibacter</taxon>
    </lineage>
</organism>
<evidence type="ECO:0000256" key="1">
    <source>
        <dbReference type="ARBA" id="ARBA00023172"/>
    </source>
</evidence>
<dbReference type="InterPro" id="IPR011010">
    <property type="entry name" value="DNA_brk_join_enz"/>
</dbReference>
<reference evidence="2 3" key="2">
    <citation type="submission" date="2010-03" db="EMBL/GenBank/DDBJ databases">
        <authorList>
            <person name="Pajon A."/>
        </authorList>
    </citation>
    <scope>NUCLEOTIDE SEQUENCE [LARGE SCALE GENOMIC DNA]</scope>
    <source>
        <strain evidence="2 3">L2-14</strain>
    </source>
</reference>
<keyword evidence="1" id="KW-0233">DNA recombination</keyword>
<dbReference type="GO" id="GO:0006310">
    <property type="term" value="P:DNA recombination"/>
    <property type="evidence" value="ECO:0007669"/>
    <property type="project" value="UniProtKB-KW"/>
</dbReference>
<dbReference type="Proteomes" id="UP000008956">
    <property type="component" value="Chromosome"/>
</dbReference>
<dbReference type="SUPFAM" id="SSF56349">
    <property type="entry name" value="DNA breaking-rejoining enzymes"/>
    <property type="match status" value="1"/>
</dbReference>
<sequence length="66" mass="7398">METPKIVNYLKADPTVWNLGVLLALQTGLRVGELAALKRDVCHIDQSINLEKHIAQCLSMRDVKIL</sequence>
<evidence type="ECO:0000313" key="2">
    <source>
        <dbReference type="EMBL" id="CBL25568.1"/>
    </source>
</evidence>
<proteinExistence type="predicted"/>
<dbReference type="Gene3D" id="1.10.443.10">
    <property type="entry name" value="Intergrase catalytic core"/>
    <property type="match status" value="1"/>
</dbReference>
<gene>
    <name evidence="2" type="ORF">RTO_08650</name>
</gene>
<evidence type="ECO:0000313" key="3">
    <source>
        <dbReference type="Proteomes" id="UP000008956"/>
    </source>
</evidence>
<dbReference type="InterPro" id="IPR013762">
    <property type="entry name" value="Integrase-like_cat_sf"/>
</dbReference>
<evidence type="ECO:0008006" key="4">
    <source>
        <dbReference type="Google" id="ProtNLM"/>
    </source>
</evidence>
<accession>D4M2V6</accession>
<dbReference type="GO" id="GO:0003677">
    <property type="term" value="F:DNA binding"/>
    <property type="evidence" value="ECO:0007669"/>
    <property type="project" value="InterPro"/>
</dbReference>
<dbReference type="AlphaFoldDB" id="D4M2V6"/>
<name>D4M2V6_9FIRM</name>
<protein>
    <recommendedName>
        <fullName evidence="4">Phage integrase family</fullName>
    </recommendedName>
</protein>
<dbReference type="HOGENOM" id="CLU_2828604_0_0_9"/>
<dbReference type="GO" id="GO:0015074">
    <property type="term" value="P:DNA integration"/>
    <property type="evidence" value="ECO:0007669"/>
    <property type="project" value="InterPro"/>
</dbReference>
<reference evidence="2 3" key="1">
    <citation type="submission" date="2010-03" db="EMBL/GenBank/DDBJ databases">
        <title>The genome sequence of Ruminococcus torques L2-14.</title>
        <authorList>
            <consortium name="metaHIT consortium -- http://www.metahit.eu/"/>
            <person name="Pajon A."/>
            <person name="Turner K."/>
            <person name="Parkhill J."/>
            <person name="Duncan S."/>
            <person name="Flint H."/>
        </authorList>
    </citation>
    <scope>NUCLEOTIDE SEQUENCE [LARGE SCALE GENOMIC DNA]</scope>
    <source>
        <strain evidence="2 3">L2-14</strain>
    </source>
</reference>
<dbReference type="EMBL" id="FP929055">
    <property type="protein sequence ID" value="CBL25568.1"/>
    <property type="molecule type" value="Genomic_DNA"/>
</dbReference>